<dbReference type="Gene3D" id="3.30.420.10">
    <property type="entry name" value="Ribonuclease H-like superfamily/Ribonuclease H"/>
    <property type="match status" value="1"/>
</dbReference>
<dbReference type="Proteomes" id="UP001280121">
    <property type="component" value="Unassembled WGS sequence"/>
</dbReference>
<sequence>MIPIKYLLKMGSYEVEIQDVNVKVCLIDNADVLDVKIAEFKASIEDYDCVAVGVDVKDHVDHNESRTFIDLFILTSESCSLIIQICRLGGIPDSLLKFLSDESICFVFKGADNRNSMNPRIFDYSTLKLKLNSTAVDVRELAVRVLKKPNLSRCGLVDLAREVGIKGEASSALSSPSSSSYSSSAAKDAPNWESVVFSSEQIKSAIQDAYTCYRIGYKLLDMLI</sequence>
<dbReference type="InterPro" id="IPR012337">
    <property type="entry name" value="RNaseH-like_sf"/>
</dbReference>
<dbReference type="InterPro" id="IPR051132">
    <property type="entry name" value="3-5_Exonuclease_domain"/>
</dbReference>
<dbReference type="GO" id="GO:0008408">
    <property type="term" value="F:3'-5' exonuclease activity"/>
    <property type="evidence" value="ECO:0007669"/>
    <property type="project" value="TreeGrafter"/>
</dbReference>
<dbReference type="InterPro" id="IPR036397">
    <property type="entry name" value="RNaseH_sf"/>
</dbReference>
<reference evidence="3" key="1">
    <citation type="journal article" date="2023" name="Plant J.">
        <title>Genome sequences and population genomics provide insights into the demographic history, inbreeding, and mutation load of two 'living fossil' tree species of Dipteronia.</title>
        <authorList>
            <person name="Feng Y."/>
            <person name="Comes H.P."/>
            <person name="Chen J."/>
            <person name="Zhu S."/>
            <person name="Lu R."/>
            <person name="Zhang X."/>
            <person name="Li P."/>
            <person name="Qiu J."/>
            <person name="Olsen K.M."/>
            <person name="Qiu Y."/>
        </authorList>
    </citation>
    <scope>NUCLEOTIDE SEQUENCE</scope>
    <source>
        <strain evidence="3">KIB01</strain>
    </source>
</reference>
<evidence type="ECO:0000313" key="3">
    <source>
        <dbReference type="EMBL" id="KAK2640324.1"/>
    </source>
</evidence>
<accession>A0AAD9TRB2</accession>
<keyword evidence="4" id="KW-1185">Reference proteome</keyword>
<dbReference type="GO" id="GO:0005737">
    <property type="term" value="C:cytoplasm"/>
    <property type="evidence" value="ECO:0007669"/>
    <property type="project" value="TreeGrafter"/>
</dbReference>
<keyword evidence="1" id="KW-0540">Nuclease</keyword>
<evidence type="ECO:0000313" key="4">
    <source>
        <dbReference type="Proteomes" id="UP001280121"/>
    </source>
</evidence>
<evidence type="ECO:0008006" key="5">
    <source>
        <dbReference type="Google" id="ProtNLM"/>
    </source>
</evidence>
<evidence type="ECO:0000256" key="2">
    <source>
        <dbReference type="ARBA" id="ARBA00022801"/>
    </source>
</evidence>
<dbReference type="GO" id="GO:0005634">
    <property type="term" value="C:nucleus"/>
    <property type="evidence" value="ECO:0007669"/>
    <property type="project" value="TreeGrafter"/>
</dbReference>
<dbReference type="PANTHER" id="PTHR13620">
    <property type="entry name" value="3-5 EXONUCLEASE"/>
    <property type="match status" value="1"/>
</dbReference>
<dbReference type="SUPFAM" id="SSF53098">
    <property type="entry name" value="Ribonuclease H-like"/>
    <property type="match status" value="1"/>
</dbReference>
<proteinExistence type="predicted"/>
<comment type="caution">
    <text evidence="3">The sequence shown here is derived from an EMBL/GenBank/DDBJ whole genome shotgun (WGS) entry which is preliminary data.</text>
</comment>
<dbReference type="AlphaFoldDB" id="A0AAD9TRB2"/>
<protein>
    <recommendedName>
        <fullName evidence="5">3'-5' exonuclease domain-containing protein</fullName>
    </recommendedName>
</protein>
<dbReference type="EMBL" id="JANJYI010000008">
    <property type="protein sequence ID" value="KAK2640324.1"/>
    <property type="molecule type" value="Genomic_DNA"/>
</dbReference>
<name>A0AAD9TRB2_9ROSI</name>
<dbReference type="GO" id="GO:0003676">
    <property type="term" value="F:nucleic acid binding"/>
    <property type="evidence" value="ECO:0007669"/>
    <property type="project" value="InterPro"/>
</dbReference>
<evidence type="ECO:0000256" key="1">
    <source>
        <dbReference type="ARBA" id="ARBA00022722"/>
    </source>
</evidence>
<gene>
    <name evidence="3" type="ORF">Ddye_028119</name>
</gene>
<dbReference type="PANTHER" id="PTHR13620:SF121">
    <property type="entry name" value="EMB|CAB82946.1-RELATED"/>
    <property type="match status" value="1"/>
</dbReference>
<keyword evidence="2" id="KW-0378">Hydrolase</keyword>
<organism evidence="3 4">
    <name type="scientific">Dipteronia dyeriana</name>
    <dbReference type="NCBI Taxonomy" id="168575"/>
    <lineage>
        <taxon>Eukaryota</taxon>
        <taxon>Viridiplantae</taxon>
        <taxon>Streptophyta</taxon>
        <taxon>Embryophyta</taxon>
        <taxon>Tracheophyta</taxon>
        <taxon>Spermatophyta</taxon>
        <taxon>Magnoliopsida</taxon>
        <taxon>eudicotyledons</taxon>
        <taxon>Gunneridae</taxon>
        <taxon>Pentapetalae</taxon>
        <taxon>rosids</taxon>
        <taxon>malvids</taxon>
        <taxon>Sapindales</taxon>
        <taxon>Sapindaceae</taxon>
        <taxon>Hippocastanoideae</taxon>
        <taxon>Acereae</taxon>
        <taxon>Dipteronia</taxon>
    </lineage>
</organism>